<accession>A0A6A6GW76</accession>
<keyword evidence="3" id="KW-0645">Protease</keyword>
<feature type="compositionally biased region" description="Basic and acidic residues" evidence="7">
    <location>
        <begin position="3169"/>
        <end position="3179"/>
    </location>
</feature>
<keyword evidence="4" id="KW-0833">Ubl conjugation pathway</keyword>
<dbReference type="EMBL" id="ML991852">
    <property type="protein sequence ID" value="KAF2229858.1"/>
    <property type="molecule type" value="Genomic_DNA"/>
</dbReference>
<feature type="region of interest" description="Disordered" evidence="7">
    <location>
        <begin position="3151"/>
        <end position="3227"/>
    </location>
</feature>
<name>A0A6A6GW76_VIRVR</name>
<dbReference type="Pfam" id="PF20255">
    <property type="entry name" value="DUF6606"/>
    <property type="match status" value="1"/>
</dbReference>
<feature type="compositionally biased region" description="Polar residues" evidence="7">
    <location>
        <begin position="1848"/>
        <end position="1865"/>
    </location>
</feature>
<dbReference type="Proteomes" id="UP000800092">
    <property type="component" value="Unassembled WGS sequence"/>
</dbReference>
<evidence type="ECO:0000259" key="10">
    <source>
        <dbReference type="Pfam" id="PF20255"/>
    </source>
</evidence>
<dbReference type="OrthoDB" id="3182339at2759"/>
<dbReference type="InterPro" id="IPR022105">
    <property type="entry name" value="DUF3645"/>
</dbReference>
<reference evidence="11" key="1">
    <citation type="journal article" date="2020" name="Stud. Mycol.">
        <title>101 Dothideomycetes genomes: a test case for predicting lifestyles and emergence of pathogens.</title>
        <authorList>
            <person name="Haridas S."/>
            <person name="Albert R."/>
            <person name="Binder M."/>
            <person name="Bloem J."/>
            <person name="Labutti K."/>
            <person name="Salamov A."/>
            <person name="Andreopoulos B."/>
            <person name="Baker S."/>
            <person name="Barry K."/>
            <person name="Bills G."/>
            <person name="Bluhm B."/>
            <person name="Cannon C."/>
            <person name="Castanera R."/>
            <person name="Culley D."/>
            <person name="Daum C."/>
            <person name="Ezra D."/>
            <person name="Gonzalez J."/>
            <person name="Henrissat B."/>
            <person name="Kuo A."/>
            <person name="Liang C."/>
            <person name="Lipzen A."/>
            <person name="Lutzoni F."/>
            <person name="Magnuson J."/>
            <person name="Mondo S."/>
            <person name="Nolan M."/>
            <person name="Ohm R."/>
            <person name="Pangilinan J."/>
            <person name="Park H.-J."/>
            <person name="Ramirez L."/>
            <person name="Alfaro M."/>
            <person name="Sun H."/>
            <person name="Tritt A."/>
            <person name="Yoshinaga Y."/>
            <person name="Zwiers L.-H."/>
            <person name="Turgeon B."/>
            <person name="Goodwin S."/>
            <person name="Spatafora J."/>
            <person name="Crous P."/>
            <person name="Grigoriev I."/>
        </authorList>
    </citation>
    <scope>NUCLEOTIDE SEQUENCE</scope>
    <source>
        <strain evidence="11">Tuck. ex Michener</strain>
    </source>
</reference>
<evidence type="ECO:0000256" key="3">
    <source>
        <dbReference type="ARBA" id="ARBA00022670"/>
    </source>
</evidence>
<feature type="domain" description="DUF6606" evidence="10">
    <location>
        <begin position="7"/>
        <end position="279"/>
    </location>
</feature>
<feature type="compositionally biased region" description="Acidic residues" evidence="7">
    <location>
        <begin position="3180"/>
        <end position="3214"/>
    </location>
</feature>
<evidence type="ECO:0000256" key="1">
    <source>
        <dbReference type="ARBA" id="ARBA00000707"/>
    </source>
</evidence>
<keyword evidence="6" id="KW-0788">Thiol protease</keyword>
<evidence type="ECO:0000256" key="5">
    <source>
        <dbReference type="ARBA" id="ARBA00022801"/>
    </source>
</evidence>
<dbReference type="GO" id="GO:0004843">
    <property type="term" value="F:cysteine-type deubiquitinase activity"/>
    <property type="evidence" value="ECO:0007669"/>
    <property type="project" value="UniProtKB-EC"/>
</dbReference>
<dbReference type="SUPFAM" id="SSF52540">
    <property type="entry name" value="P-loop containing nucleoside triphosphate hydrolases"/>
    <property type="match status" value="1"/>
</dbReference>
<evidence type="ECO:0000256" key="2">
    <source>
        <dbReference type="ARBA" id="ARBA00012759"/>
    </source>
</evidence>
<protein>
    <recommendedName>
        <fullName evidence="2">ubiquitinyl hydrolase 1</fullName>
        <ecNumber evidence="2">3.4.19.12</ecNumber>
    </recommendedName>
</protein>
<dbReference type="Pfam" id="PF12340">
    <property type="entry name" value="DUF3638"/>
    <property type="match status" value="1"/>
</dbReference>
<proteinExistence type="predicted"/>
<dbReference type="InterPro" id="IPR027417">
    <property type="entry name" value="P-loop_NTPase"/>
</dbReference>
<evidence type="ECO:0000256" key="7">
    <source>
        <dbReference type="SAM" id="MobiDB-lite"/>
    </source>
</evidence>
<evidence type="ECO:0000256" key="6">
    <source>
        <dbReference type="ARBA" id="ARBA00022807"/>
    </source>
</evidence>
<dbReference type="PANTHER" id="PTHR13367:SF32">
    <property type="entry name" value="DUF6606 DOMAIN-CONTAINING PROTEIN"/>
    <property type="match status" value="1"/>
</dbReference>
<keyword evidence="5" id="KW-0378">Hydrolase</keyword>
<dbReference type="GO" id="GO:0006508">
    <property type="term" value="P:proteolysis"/>
    <property type="evidence" value="ECO:0007669"/>
    <property type="project" value="UniProtKB-KW"/>
</dbReference>
<evidence type="ECO:0000256" key="4">
    <source>
        <dbReference type="ARBA" id="ARBA00022786"/>
    </source>
</evidence>
<keyword evidence="12" id="KW-1185">Reference proteome</keyword>
<dbReference type="InterPro" id="IPR022099">
    <property type="entry name" value="DUF3638"/>
</dbReference>
<evidence type="ECO:0000259" key="8">
    <source>
        <dbReference type="Pfam" id="PF12340"/>
    </source>
</evidence>
<dbReference type="EC" id="3.4.19.12" evidence="2"/>
<organism evidence="11 12">
    <name type="scientific">Viridothelium virens</name>
    <name type="common">Speckled blister lichen</name>
    <name type="synonym">Trypethelium virens</name>
    <dbReference type="NCBI Taxonomy" id="1048519"/>
    <lineage>
        <taxon>Eukaryota</taxon>
        <taxon>Fungi</taxon>
        <taxon>Dikarya</taxon>
        <taxon>Ascomycota</taxon>
        <taxon>Pezizomycotina</taxon>
        <taxon>Dothideomycetes</taxon>
        <taxon>Dothideomycetes incertae sedis</taxon>
        <taxon>Trypetheliales</taxon>
        <taxon>Trypetheliaceae</taxon>
        <taxon>Viridothelium</taxon>
    </lineage>
</organism>
<evidence type="ECO:0000313" key="11">
    <source>
        <dbReference type="EMBL" id="KAF2229858.1"/>
    </source>
</evidence>
<comment type="catalytic activity">
    <reaction evidence="1">
        <text>Thiol-dependent hydrolysis of ester, thioester, amide, peptide and isopeptide bonds formed by the C-terminal Gly of ubiquitin (a 76-residue protein attached to proteins as an intracellular targeting signal).</text>
        <dbReference type="EC" id="3.4.19.12"/>
    </reaction>
</comment>
<feature type="region of interest" description="Disordered" evidence="7">
    <location>
        <begin position="1848"/>
        <end position="1877"/>
    </location>
</feature>
<feature type="domain" description="DUF3645" evidence="9">
    <location>
        <begin position="2393"/>
        <end position="2425"/>
    </location>
</feature>
<gene>
    <name evidence="11" type="ORF">EV356DRAFT_570800</name>
</gene>
<sequence length="3227" mass="367489">MLLNSVYNHIVLPPCLPGGEDRDLKEIETDLMTKLVKACRTLRDILGGEHYVELDAIRRSLETAKLLNARQKVNKDPLFSELSGLRQNETLILHVREQNAGVLIARQQNPVRTEDFVIEVFEAAALSENVLASDRALEWEFPGQSVLIPSSDFSATFKESFSTFLEQASTESIKHFAARARKAGVSTFECRDTTDPALVSHMLMALLEVHGRPISPPKLQKRIRDDVCWNDGAINPWRRSPLWLVLRVGAQRQLVNLYGHETGRVCYKILMCVVHSQLLLDIVQAECSPELVSLLKTKLCRRLAKLEISRQTKPSARHSSHGQILDACQAGFHKAIQDADEYIRVQWEQFKRRQLRPVPSLPRRARPADCYLTLPNSQGYVRNVLDGYSQRLESHQGSTSVDLSSAGTHAYHQFANLYTRLSDLERKAEGMENISTLDSGQSERFKKVAAQIKHYLHKVIQTGAYDSNPEQKGIMILTIMEVWTSLDQYAIRCYPLLKEFSPVFSYDILNCLQLPLFKDMDRLQNVQDYLRKRHIACGGTVLSIFDDPRKGCFGERFVNESTDSDRFLDIQRRIERAASAARVKKEDEWRKLSADHETLSKEAAESACLYTEDSLGHRVHDDRRCHKCFLERKANRIRISAHEHPLPENKYQLRTVIFELGCPETFAVYRQVTWQILAALGIENQLQLTAPRIVLGDYSPLQPYNDSDVRSISLASTTKPFVMTHYASIRFPVSFSEVCMPNGLKLAYYDEATNLWPGRQSERPTFWHHCRLVLPRTSPFASLDGSSNFTMRVNEPTSYEIIASQTRCPQNSNIHEYMAFQGVLSGINRRWPSMLAELGSSSLNFSNYQAGPECLSVEEDRDTSFNFDQNVVAMDHPQYGQDRRLRAIHGFFQEDLFCERFLQLLEQRANAVASNWRETSCMSMLISLGLRICSLVRSSNRKFYEKSHTTLERLRNIAFGWITELRTELQKASDAKSHRRCSMYLLSASLLCKQTFSTFCETRQQLSSADLKCFLECSAVLQNNLIDDPRSLQQALRFALIRDLKMTHHMKGLIRSSVEDNPQALTGAIEMIWPQPEGSNQRAYSQPQLPSSPDDWWIETSIDVSTQTSKQTLHFHMLQGHLLVNGQPPGKLPPKYMESTDVRRLFGDQSFQTYPSRMPGMIFMLSVPFQGHQIHLGLRDDDIIIRACIGNSILELLPRNIFGNYQSFDIPGSLINGYDHWLDLRSGIIDIRPSTETWKRKLSHWRLNFYTRKANRRASLLVNPHCALFKVISRTFNYFERSHQLELYQPGGALCLLIRRLDLSFWVNEKGLLESRELQQEIDPNQDAGTWYGLYSKLILRDPRNTRKRSILVPFGSGSVMKERSRIHMAIKMPVEMQGNGAYGRYAINDILGRLDCVAEPKLLYLKVLLHAYTSFPVPDPLTARTGTEEALQFLRSEVCLPWTPISQAGYEVLTQIAQLSPRREYYPQGLKNMQKTHWDPSMTITVQHDAFWPVVQAITTKSAQLASFALTNIVLPPLISRPPEAHLLNRGLARRSVFERPSPKRSYENARDQIYTPRDHRNREEYRQKIARLKSVVETLRQRPSRLASAIDLAGILQNWSKIGGFDQTFNAVLLSDQLAADVALKWGGLVRRFRDSGIQDIHPLMFLTSTLAFCDDVNIDVLRTLVAFALLEDLKSIPLLPGDAFVEFRHNQIPRVNDIMQLIEPYNLPYCGDELQEVPYLNAKQQKRLRIRENHWNQSAEDDCKTFAQFLLSQWPCEEPSIGEFDRNVKIDIERALDNLKPQWFRMFHNLEFSNWIDQVQDALDRHRGDPPSLSVSFEIRENHILKGQAPKFNVPTLAQLLTSHMTTSSPPNQALLQPTSSHSQDKLKENKPLSATRVPLARTKAGTSPVSPEIQKLEDIIRHFSKSTSLVRQSYSQDLLQSIQALEKVERTKKPNFPLVEAHRLVSQVAQADSNVRKCHSRICQAVEASEHPAMWLKAGGLWPCTSVSAILENLRSIRGSALGEGVKECLVDYALAITALQQSLRMHDASSRNRPDKVSEELLNTGHSNWRPDNYPDWLLLEIEADILIRPDQVDVALATVSPVSGQNSVLQMNMGQGKTSVIMPMVATLLADTKKLVRVCVPRALLLQTAQLLQSRLGGLIGRPTGHIPFSRKTPTTQANIIMYADLHKELLRSAGIMIALPEHIMSFMLSGRQRLSDSLIPEATTMINVQEWLQKHCRDILDECDFTLSARTQLIYPSGSQRTVDGSPHRWETAQALLRLVKDHLWNLRNEFPYSIEVVEKESSGFPFIYILRRDVEEALLTRLVEDICSGQMATLPIAEWSETHKSAVKTFISSARVPPDLLDQVGSFWQGQPAAKKVMYLLRGLLVHRILLLTLKKRWNVQYGLHPNRDPVAVPFHAKGMPSDQAEWGHPDVAILFTCLSFYYGGLNSNQLRQCLETITKSDDPASQYDRLTIDSSSLPDSLKEWNAINVDDEAQFLEVWHHMRSNMTLIDYFLNNFVFPEHAKQFALKIQASGWDIPIIPPGKLTGPASRTTGFSGTNDNRSMLPLTIKQNDLPRLSHTNAEVLTYLLQPRSQSYQVAQDEYGRFSEFRLLQKISRMDIRILIDAGAQILEMDNKSLSKRWLSTSIEAPAALYFNTDNKAIILYRNGREVPFLASPFVDNLDEVLVYLDEAHTRGTDLKFPKFAKGALTLGLGITKDSLVQAAMRLRQLGTSQSVVFFASREVQQSIKDHRPKPYGAHVDSSDVIYWLLAQTCDTIEQLQPLFYSQGADYCRRTQAELDNPEFLTNIIDRQEYLNVIQQAEQQSLVQLYEPKQSSSTSAFPENPSPRISTIIKELKSRRKGFQDTGNAVHSSALQEVEQEREVAVQQESIREVQKPVHYTPLKFAGLHRDILSFVKNGSFPAGSQAYEQVFQALQKTGVGLKHEINAKAVNSRFYVSKEFLKTVNLGYGRRNDNFLRQVNWILLNTTTEAALIVNPEEAKLLIPIVRNAESPKTHLLTYATPVTRKMLHFNRLQFFAIPDLPSDWTAPEWLLIELGIFAGRLYFEESEYDGLCRYLGIQRRETGNGASSNIASEDKGDIFAVGEQHLSTTQRETSSFTAKPLAFLKQWLAVRRKGQEFANTPMGYVCHGKRLTKDHPFFERARERPDSSESSTQAGAVHQSERYQGKELEDAGDDDDYDEDFDENEIGDIKDDGDDEFYEALEDQNESHGGDYDVEDQ</sequence>
<dbReference type="InterPro" id="IPR051346">
    <property type="entry name" value="OTU_Deubiquitinase"/>
</dbReference>
<evidence type="ECO:0000259" key="9">
    <source>
        <dbReference type="Pfam" id="PF12359"/>
    </source>
</evidence>
<evidence type="ECO:0000313" key="12">
    <source>
        <dbReference type="Proteomes" id="UP000800092"/>
    </source>
</evidence>
<feature type="domain" description="DUF3638" evidence="8">
    <location>
        <begin position="2051"/>
        <end position="2274"/>
    </location>
</feature>
<dbReference type="InterPro" id="IPR046541">
    <property type="entry name" value="DUF6606"/>
</dbReference>
<dbReference type="PANTHER" id="PTHR13367">
    <property type="entry name" value="UBIQUITIN THIOESTERASE"/>
    <property type="match status" value="1"/>
</dbReference>
<dbReference type="Pfam" id="PF12359">
    <property type="entry name" value="DUF3645"/>
    <property type="match status" value="1"/>
</dbReference>
<dbReference type="Gene3D" id="3.40.50.300">
    <property type="entry name" value="P-loop containing nucleotide triphosphate hydrolases"/>
    <property type="match status" value="1"/>
</dbReference>